<comment type="function">
    <text evidence="1">Probable adenosyl-L-methionine (AdoMet)-dependent tRNA (uracil-O(2)-)-methyltransferase.</text>
</comment>
<dbReference type="GO" id="GO:0141101">
    <property type="term" value="F:tRNA(Ser) (uridine(44)-2'-O-)-methyltransferase activity"/>
    <property type="evidence" value="ECO:0007669"/>
    <property type="project" value="UniProtKB-EC"/>
</dbReference>
<evidence type="ECO:0000256" key="1">
    <source>
        <dbReference type="ARBA" id="ARBA00002778"/>
    </source>
</evidence>
<organism evidence="11 12">
    <name type="scientific">Melipona quadrifasciata</name>
    <dbReference type="NCBI Taxonomy" id="166423"/>
    <lineage>
        <taxon>Eukaryota</taxon>
        <taxon>Metazoa</taxon>
        <taxon>Ecdysozoa</taxon>
        <taxon>Arthropoda</taxon>
        <taxon>Hexapoda</taxon>
        <taxon>Insecta</taxon>
        <taxon>Pterygota</taxon>
        <taxon>Neoptera</taxon>
        <taxon>Endopterygota</taxon>
        <taxon>Hymenoptera</taxon>
        <taxon>Apocrita</taxon>
        <taxon>Aculeata</taxon>
        <taxon>Apoidea</taxon>
        <taxon>Anthophila</taxon>
        <taxon>Apidae</taxon>
        <taxon>Melipona</taxon>
    </lineage>
</organism>
<dbReference type="PANTHER" id="PTHR21210">
    <property type="entry name" value="TRNA (URACIL-O(2)-)-METHYLTRANSFERASE-RELATED"/>
    <property type="match status" value="1"/>
</dbReference>
<keyword evidence="7 10" id="KW-0949">S-adenosyl-L-methionine</keyword>
<sequence>MDFKTIIRDQSGINALQFFKAIGIWRADRQRDNIDNAKLLDVLRTFDQTAVATASRKIHVHVVKQLPRTPHIFSTGIEFFLSRSEESCVINVHKPFFSHKQPLGARVAFMLQQGGDGFTSVSVYQPNNVMSDFSIEWLKQKLFPCILKWAVSGDSKRTSIPLSSLNLVLAEKYAELYCKLKEKYGKQLIENWPENTDPMKFVYEDIAIAAYLLLLWEKERFETGTSNLQSFIDLGCGNGLLVHILFNEGHRGSGIDLRRRKIWDLYPPETPLQVCTVVPSSSTVYPGVDWIIGNHSDELTPWIPIIAARSSNNCRFFLLPCCPYELNGAKYQRYCASKSQYSEYIDYVKNICLQCGFTTHLDKLRIPSTKRICLIGWERTHEETKNREDRIQQMLSAKTTLTLQKHESSDETIDSEAVEEWTCDFKPRDKVEKVRNCTQLEKTLIASIVDIVSNQLLHEGHAITTEETPKKLWNAGRCLELRKVAESIPRETMIHLRKECGEKYRGEVIYIPVVHMGISSFNKDTYYTRISCSTYPYANACELSSYLWSQTDYCTHDNEMSFYPYELLYENPESCVETSLSYLQSNKKLVKTLIRAVVETTIQPIQDEKVQDYLKT</sequence>
<dbReference type="SUPFAM" id="SSF53335">
    <property type="entry name" value="S-adenosyl-L-methionine-dependent methyltransferases"/>
    <property type="match status" value="1"/>
</dbReference>
<dbReference type="PANTHER" id="PTHR21210:SF0">
    <property type="entry name" value="TRNA (URACIL-O(2)-)-METHYLTRANSFERASE-RELATED"/>
    <property type="match status" value="1"/>
</dbReference>
<dbReference type="STRING" id="166423.A0A0N0U737"/>
<evidence type="ECO:0000256" key="6">
    <source>
        <dbReference type="ARBA" id="ARBA00022679"/>
    </source>
</evidence>
<keyword evidence="5 10" id="KW-0489">Methyltransferase</keyword>
<dbReference type="Proteomes" id="UP000053105">
    <property type="component" value="Unassembled WGS sequence"/>
</dbReference>
<comment type="subcellular location">
    <subcellularLocation>
        <location evidence="2 10">Cytoplasm</location>
    </subcellularLocation>
</comment>
<evidence type="ECO:0000313" key="11">
    <source>
        <dbReference type="EMBL" id="KOX79251.1"/>
    </source>
</evidence>
<reference evidence="11 12" key="1">
    <citation type="submission" date="2015-07" db="EMBL/GenBank/DDBJ databases">
        <title>The genome of Melipona quadrifasciata.</title>
        <authorList>
            <person name="Pan H."/>
            <person name="Kapheim K."/>
        </authorList>
    </citation>
    <scope>NUCLEOTIDE SEQUENCE [LARGE SCALE GENOMIC DNA]</scope>
    <source>
        <strain evidence="11">0111107301</strain>
        <tissue evidence="11">Whole body</tissue>
    </source>
</reference>
<evidence type="ECO:0000256" key="8">
    <source>
        <dbReference type="ARBA" id="ARBA00022694"/>
    </source>
</evidence>
<dbReference type="InterPro" id="IPR029063">
    <property type="entry name" value="SAM-dependent_MTases_sf"/>
</dbReference>
<dbReference type="Pfam" id="PF07757">
    <property type="entry name" value="AdoMet_MTase"/>
    <property type="match status" value="1"/>
</dbReference>
<keyword evidence="8 10" id="KW-0819">tRNA processing</keyword>
<dbReference type="GO" id="GO:0005737">
    <property type="term" value="C:cytoplasm"/>
    <property type="evidence" value="ECO:0007669"/>
    <property type="project" value="UniProtKB-SubCell"/>
</dbReference>
<dbReference type="GO" id="GO:0030488">
    <property type="term" value="P:tRNA methylation"/>
    <property type="evidence" value="ECO:0007669"/>
    <property type="project" value="UniProtKB-UniRule"/>
</dbReference>
<comment type="similarity">
    <text evidence="3 10">Belongs to the TRM44 family.</text>
</comment>
<dbReference type="OrthoDB" id="10047021at2759"/>
<evidence type="ECO:0000256" key="2">
    <source>
        <dbReference type="ARBA" id="ARBA00004496"/>
    </source>
</evidence>
<evidence type="ECO:0000256" key="7">
    <source>
        <dbReference type="ARBA" id="ARBA00022691"/>
    </source>
</evidence>
<gene>
    <name evidence="11" type="ORF">WN51_09053</name>
</gene>
<dbReference type="InterPro" id="IPR011671">
    <property type="entry name" value="tRNA_uracil_MeTrfase"/>
</dbReference>
<protein>
    <recommendedName>
        <fullName evidence="10">tRNA (uracil-O(2)-)-methyltransferase</fullName>
        <ecNumber evidence="10">2.1.1.211</ecNumber>
    </recommendedName>
</protein>
<dbReference type="AlphaFoldDB" id="A0A0N0U737"/>
<evidence type="ECO:0000313" key="12">
    <source>
        <dbReference type="Proteomes" id="UP000053105"/>
    </source>
</evidence>
<evidence type="ECO:0000256" key="10">
    <source>
        <dbReference type="RuleBase" id="RU368004"/>
    </source>
</evidence>
<keyword evidence="12" id="KW-1185">Reference proteome</keyword>
<proteinExistence type="inferred from homology"/>
<evidence type="ECO:0000256" key="4">
    <source>
        <dbReference type="ARBA" id="ARBA00022490"/>
    </source>
</evidence>
<evidence type="ECO:0000256" key="5">
    <source>
        <dbReference type="ARBA" id="ARBA00022603"/>
    </source>
</evidence>
<evidence type="ECO:0000256" key="3">
    <source>
        <dbReference type="ARBA" id="ARBA00009056"/>
    </source>
</evidence>
<dbReference type="EMBL" id="KQ435713">
    <property type="protein sequence ID" value="KOX79251.1"/>
    <property type="molecule type" value="Genomic_DNA"/>
</dbReference>
<dbReference type="EC" id="2.1.1.211" evidence="10"/>
<comment type="function">
    <text evidence="10">Adenosyl-L-methionine (AdoMet)-dependent tRNA (uracil-O(2)-)-methyltransferase.</text>
</comment>
<keyword evidence="4 10" id="KW-0963">Cytoplasm</keyword>
<evidence type="ECO:0000256" key="9">
    <source>
        <dbReference type="ARBA" id="ARBA00047957"/>
    </source>
</evidence>
<accession>A0A0N0U737</accession>
<keyword evidence="6 10" id="KW-0808">Transferase</keyword>
<comment type="catalytic activity">
    <reaction evidence="9 10">
        <text>uridine(44) in tRNA(Ser) + S-adenosyl-L-methionine = 2'-O-methyluridine(44) in tRNA(Ser) + S-adenosyl-L-homocysteine + H(+)</text>
        <dbReference type="Rhea" id="RHEA:43100"/>
        <dbReference type="Rhea" id="RHEA-COMP:10339"/>
        <dbReference type="Rhea" id="RHEA-COMP:10340"/>
        <dbReference type="ChEBI" id="CHEBI:15378"/>
        <dbReference type="ChEBI" id="CHEBI:57856"/>
        <dbReference type="ChEBI" id="CHEBI:59789"/>
        <dbReference type="ChEBI" id="CHEBI:65315"/>
        <dbReference type="ChEBI" id="CHEBI:74478"/>
        <dbReference type="EC" id="2.1.1.211"/>
    </reaction>
</comment>
<name>A0A0N0U737_9HYME</name>